<feature type="compositionally biased region" description="Basic residues" evidence="1">
    <location>
        <begin position="101"/>
        <end position="122"/>
    </location>
</feature>
<dbReference type="AlphaFoldDB" id="A0A1Y1UQR3"/>
<gene>
    <name evidence="2" type="ORF">BD324DRAFT_614981</name>
</gene>
<sequence length="138" mass="15110">MSMFRIASRRLALSASFPKRQFASSSFVAASRHGNDPEVLGREKARNLKGTQDSSTPFKEGAPGWNEHLASDSEAAVKADHHTKHEKPTKELQDATVAQTHAHHDKGGHKHGVEHHDAKHQKAQTGSEEAVKADRGDH</sequence>
<evidence type="ECO:0000256" key="1">
    <source>
        <dbReference type="SAM" id="MobiDB-lite"/>
    </source>
</evidence>
<evidence type="ECO:0000313" key="3">
    <source>
        <dbReference type="Proteomes" id="UP000193218"/>
    </source>
</evidence>
<feature type="region of interest" description="Disordered" evidence="1">
    <location>
        <begin position="28"/>
        <end position="138"/>
    </location>
</feature>
<comment type="caution">
    <text evidence="2">The sequence shown here is derived from an EMBL/GenBank/DDBJ whole genome shotgun (WGS) entry which is preliminary data.</text>
</comment>
<dbReference type="RefSeq" id="XP_021873571.1">
    <property type="nucleotide sequence ID" value="XM_022014669.1"/>
</dbReference>
<feature type="compositionally biased region" description="Basic and acidic residues" evidence="1">
    <location>
        <begin position="129"/>
        <end position="138"/>
    </location>
</feature>
<evidence type="ECO:0000313" key="2">
    <source>
        <dbReference type="EMBL" id="ORX39786.1"/>
    </source>
</evidence>
<dbReference type="EMBL" id="NBSH01000002">
    <property type="protein sequence ID" value="ORX39786.1"/>
    <property type="molecule type" value="Genomic_DNA"/>
</dbReference>
<dbReference type="OrthoDB" id="529205at2759"/>
<feature type="compositionally biased region" description="Basic and acidic residues" evidence="1">
    <location>
        <begin position="69"/>
        <end position="80"/>
    </location>
</feature>
<dbReference type="STRING" id="4999.A0A1Y1UQR3"/>
<proteinExistence type="predicted"/>
<protein>
    <submittedName>
        <fullName evidence="2">Uncharacterized protein</fullName>
    </submittedName>
</protein>
<keyword evidence="3" id="KW-1185">Reference proteome</keyword>
<dbReference type="Proteomes" id="UP000193218">
    <property type="component" value="Unassembled WGS sequence"/>
</dbReference>
<dbReference type="InParanoid" id="A0A1Y1UQR3"/>
<dbReference type="GeneID" id="33556477"/>
<organism evidence="2 3">
    <name type="scientific">Kockovaella imperatae</name>
    <dbReference type="NCBI Taxonomy" id="4999"/>
    <lineage>
        <taxon>Eukaryota</taxon>
        <taxon>Fungi</taxon>
        <taxon>Dikarya</taxon>
        <taxon>Basidiomycota</taxon>
        <taxon>Agaricomycotina</taxon>
        <taxon>Tremellomycetes</taxon>
        <taxon>Tremellales</taxon>
        <taxon>Cuniculitremaceae</taxon>
        <taxon>Kockovaella</taxon>
    </lineage>
</organism>
<accession>A0A1Y1UQR3</accession>
<reference evidence="2 3" key="1">
    <citation type="submission" date="2017-03" db="EMBL/GenBank/DDBJ databases">
        <title>Widespread Adenine N6-methylation of Active Genes in Fungi.</title>
        <authorList>
            <consortium name="DOE Joint Genome Institute"/>
            <person name="Mondo S.J."/>
            <person name="Dannebaum R.O."/>
            <person name="Kuo R.C."/>
            <person name="Louie K.B."/>
            <person name="Bewick A.J."/>
            <person name="Labutti K."/>
            <person name="Haridas S."/>
            <person name="Kuo A."/>
            <person name="Salamov A."/>
            <person name="Ahrendt S.R."/>
            <person name="Lau R."/>
            <person name="Bowen B.P."/>
            <person name="Lipzen A."/>
            <person name="Sullivan W."/>
            <person name="Andreopoulos W.B."/>
            <person name="Clum A."/>
            <person name="Lindquist E."/>
            <person name="Daum C."/>
            <person name="Northen T.R."/>
            <person name="Ramamoorthy G."/>
            <person name="Schmitz R.J."/>
            <person name="Gryganskyi A."/>
            <person name="Culley D."/>
            <person name="Magnuson J."/>
            <person name="James T.Y."/>
            <person name="O'Malley M.A."/>
            <person name="Stajich J.E."/>
            <person name="Spatafora J.W."/>
            <person name="Visel A."/>
            <person name="Grigoriev I.V."/>
        </authorList>
    </citation>
    <scope>NUCLEOTIDE SEQUENCE [LARGE SCALE GENOMIC DNA]</scope>
    <source>
        <strain evidence="2 3">NRRL Y-17943</strain>
    </source>
</reference>
<feature type="compositionally biased region" description="Basic and acidic residues" evidence="1">
    <location>
        <begin position="33"/>
        <end position="46"/>
    </location>
</feature>
<name>A0A1Y1UQR3_9TREE</name>